<evidence type="ECO:0000313" key="2">
    <source>
        <dbReference type="Proteomes" id="UP000236319"/>
    </source>
</evidence>
<dbReference type="VEuPathDB" id="PiroplasmaDB:BOVATA_040570"/>
<dbReference type="RefSeq" id="XP_028868807.1">
    <property type="nucleotide sequence ID" value="XM_029012974.1"/>
</dbReference>
<protein>
    <submittedName>
        <fullName evidence="1">Uncharacterized protein</fullName>
    </submittedName>
</protein>
<organism evidence="1 2">
    <name type="scientific">Babesia ovata</name>
    <dbReference type="NCBI Taxonomy" id="189622"/>
    <lineage>
        <taxon>Eukaryota</taxon>
        <taxon>Sar</taxon>
        <taxon>Alveolata</taxon>
        <taxon>Apicomplexa</taxon>
        <taxon>Aconoidasida</taxon>
        <taxon>Piroplasmida</taxon>
        <taxon>Babesiidae</taxon>
        <taxon>Babesia</taxon>
    </lineage>
</organism>
<dbReference type="GeneID" id="39876334"/>
<dbReference type="AlphaFoldDB" id="A0A2H6KHU7"/>
<keyword evidence="2" id="KW-1185">Reference proteome</keyword>
<reference evidence="1 2" key="1">
    <citation type="journal article" date="2017" name="BMC Genomics">
        <title>Whole-genome assembly of Babesia ovata and comparative genomics between closely related pathogens.</title>
        <authorList>
            <person name="Yamagishi J."/>
            <person name="Asada M."/>
            <person name="Hakimi H."/>
            <person name="Tanaka T.Q."/>
            <person name="Sugimoto C."/>
            <person name="Kawazu S."/>
        </authorList>
    </citation>
    <scope>NUCLEOTIDE SEQUENCE [LARGE SCALE GENOMIC DNA]</scope>
    <source>
        <strain evidence="1 2">Miyake</strain>
    </source>
</reference>
<gene>
    <name evidence="1" type="ORF">BOVATA_040570</name>
</gene>
<dbReference type="Proteomes" id="UP000236319">
    <property type="component" value="Unassembled WGS sequence"/>
</dbReference>
<dbReference type="EMBL" id="BDSA01000005">
    <property type="protein sequence ID" value="GBE62564.1"/>
    <property type="molecule type" value="Genomic_DNA"/>
</dbReference>
<sequence length="269" mass="31006">MVTWQLTLEVEGGGEHGLVAFRHILGVFRRNVLSNSLVNGICALADFLELQRRVHIFLRRAQCEHDLQVLCDLLLEVVGNGFARRQQPNNGRRLTQWCYELVELTYNHCQSGRLVILAILGILAQRLQHGGEHENAFEVCDGVAYVVFRVVKRANVRRQDFEGLLSSHGGYLYLRHLRNEVVGGALQFFEAFVRHLNADRLIVDDLHELAILLSHFAFDFSYECVDVGEVALVREVLVEKFDRVVDELRQIVAWRFFYSIHFAALFESW</sequence>
<accession>A0A2H6KHU7</accession>
<proteinExistence type="predicted"/>
<comment type="caution">
    <text evidence="1">The sequence shown here is derived from an EMBL/GenBank/DDBJ whole genome shotgun (WGS) entry which is preliminary data.</text>
</comment>
<name>A0A2H6KHU7_9APIC</name>
<evidence type="ECO:0000313" key="1">
    <source>
        <dbReference type="EMBL" id="GBE62564.1"/>
    </source>
</evidence>